<comment type="similarity">
    <text evidence="1">Belongs to the UPF0311 family.</text>
</comment>
<dbReference type="Proteomes" id="UP000433071">
    <property type="component" value="Unassembled WGS sequence"/>
</dbReference>
<dbReference type="Gene3D" id="2.40.160.20">
    <property type="match status" value="1"/>
</dbReference>
<gene>
    <name evidence="2" type="ORF">GJ743_01640</name>
</gene>
<dbReference type="Pfam" id="PF11578">
    <property type="entry name" value="DUF3237"/>
    <property type="match status" value="1"/>
</dbReference>
<comment type="caution">
    <text evidence="2">The sequence shown here is derived from an EMBL/GenBank/DDBJ whole genome shotgun (WGS) entry which is preliminary data.</text>
</comment>
<evidence type="ECO:0000256" key="1">
    <source>
        <dbReference type="HAMAP-Rule" id="MF_00775"/>
    </source>
</evidence>
<sequence length="157" mass="16737">MTDQPAPPVPALAAAFDVVVHVGAVDDYGATRAGHRRVISITGGRVTGSITGEILPGGADWQLVRPDGTLEIDGRYSARTDTGDLLYLQVAGVRSGEPAVLESLLRGDPVDPSAYYFRTAVTIETSAPHLAHLQRSVFIASCIRDADTVRYTAYRVT</sequence>
<name>A0A6I3M931_9MICO</name>
<protein>
    <recommendedName>
        <fullName evidence="1">UPF0311 protein GJ743_01640</fullName>
    </recommendedName>
</protein>
<accession>A0A6I3M931</accession>
<dbReference type="RefSeq" id="WP_155050192.1">
    <property type="nucleotide sequence ID" value="NZ_BAAAIB010000003.1"/>
</dbReference>
<proteinExistence type="inferred from homology"/>
<dbReference type="HAMAP" id="MF_00775">
    <property type="entry name" value="UPF0311"/>
    <property type="match status" value="1"/>
</dbReference>
<evidence type="ECO:0000313" key="3">
    <source>
        <dbReference type="Proteomes" id="UP000433071"/>
    </source>
</evidence>
<dbReference type="AlphaFoldDB" id="A0A6I3M931"/>
<evidence type="ECO:0000313" key="2">
    <source>
        <dbReference type="EMBL" id="MTH67073.1"/>
    </source>
</evidence>
<reference evidence="2 3" key="1">
    <citation type="submission" date="2019-11" db="EMBL/GenBank/DDBJ databases">
        <title>Agromyces kandeliae sp. nov., isolated from mangrove soil.</title>
        <authorList>
            <person name="Wang R."/>
        </authorList>
    </citation>
    <scope>NUCLEOTIDE SEQUENCE [LARGE SCALE GENOMIC DNA]</scope>
    <source>
        <strain evidence="2 3">JCM 11433</strain>
    </source>
</reference>
<dbReference type="OrthoDB" id="3368702at2"/>
<dbReference type="PANTHER" id="PTHR37315">
    <property type="entry name" value="UPF0311 PROTEIN BLR7842"/>
    <property type="match status" value="1"/>
</dbReference>
<keyword evidence="3" id="KW-1185">Reference proteome</keyword>
<dbReference type="InterPro" id="IPR020915">
    <property type="entry name" value="UPF0311"/>
</dbReference>
<dbReference type="EMBL" id="WMLB01000006">
    <property type="protein sequence ID" value="MTH67073.1"/>
    <property type="molecule type" value="Genomic_DNA"/>
</dbReference>
<organism evidence="2 3">
    <name type="scientific">Agromyces bracchium</name>
    <dbReference type="NCBI Taxonomy" id="88376"/>
    <lineage>
        <taxon>Bacteria</taxon>
        <taxon>Bacillati</taxon>
        <taxon>Actinomycetota</taxon>
        <taxon>Actinomycetes</taxon>
        <taxon>Micrococcales</taxon>
        <taxon>Microbacteriaceae</taxon>
        <taxon>Agromyces</taxon>
    </lineage>
</organism>
<dbReference type="PANTHER" id="PTHR37315:SF1">
    <property type="entry name" value="UPF0311 PROTEIN BLR7842"/>
    <property type="match status" value="1"/>
</dbReference>